<keyword evidence="3" id="KW-1185">Reference proteome</keyword>
<protein>
    <submittedName>
        <fullName evidence="2">Sulfotransferase domain protein</fullName>
    </submittedName>
</protein>
<dbReference type="PANTHER" id="PTHR12788">
    <property type="entry name" value="PROTEIN-TYROSINE SULFOTRANSFERASE 2"/>
    <property type="match status" value="1"/>
</dbReference>
<dbReference type="AlphaFoldDB" id="A0A5C6CJX6"/>
<organism evidence="2 3">
    <name type="scientific">Bythopirellula polymerisocia</name>
    <dbReference type="NCBI Taxonomy" id="2528003"/>
    <lineage>
        <taxon>Bacteria</taxon>
        <taxon>Pseudomonadati</taxon>
        <taxon>Planctomycetota</taxon>
        <taxon>Planctomycetia</taxon>
        <taxon>Pirellulales</taxon>
        <taxon>Lacipirellulaceae</taxon>
        <taxon>Bythopirellula</taxon>
    </lineage>
</organism>
<sequence length="298" mass="34127">MSEFKFQPVIIIGAARSGTNMVRDLLTQIPRVATWPCDEINYVWRYGNASYPTDELRPKHVTPNIKHFIRNRFARLASKTGAHWIVEKTCANSLRVDFVREIVPEAKFVFLVRDGLDVAVSANKRWHAPLDLAYVLKKSLHVPMQEFPYYAARYLAHRVRRLATQEKRLPTWGPRFAGLDESVQRDTNLQTCFTQWNVCVESAHNSLSSLPRSHVHFLRYEDFVAHPKRHLKAMCKDLGISCKGGTLRELASQVFESSVGTGRNHPELQALETQTQTILHDLNVLWNPHELSSCSRAA</sequence>
<dbReference type="Proteomes" id="UP000318437">
    <property type="component" value="Unassembled WGS sequence"/>
</dbReference>
<proteinExistence type="predicted"/>
<evidence type="ECO:0000313" key="2">
    <source>
        <dbReference type="EMBL" id="TWU24682.1"/>
    </source>
</evidence>
<dbReference type="Gene3D" id="3.40.50.300">
    <property type="entry name" value="P-loop containing nucleotide triphosphate hydrolases"/>
    <property type="match status" value="1"/>
</dbReference>
<dbReference type="SUPFAM" id="SSF52540">
    <property type="entry name" value="P-loop containing nucleoside triphosphate hydrolases"/>
    <property type="match status" value="1"/>
</dbReference>
<keyword evidence="1 2" id="KW-0808">Transferase</keyword>
<dbReference type="GO" id="GO:0008476">
    <property type="term" value="F:protein-tyrosine sulfotransferase activity"/>
    <property type="evidence" value="ECO:0007669"/>
    <property type="project" value="InterPro"/>
</dbReference>
<dbReference type="EMBL" id="SJPS01000005">
    <property type="protein sequence ID" value="TWU24682.1"/>
    <property type="molecule type" value="Genomic_DNA"/>
</dbReference>
<dbReference type="RefSeq" id="WP_146451905.1">
    <property type="nucleotide sequence ID" value="NZ_SJPS01000005.1"/>
</dbReference>
<name>A0A5C6CJX6_9BACT</name>
<evidence type="ECO:0000313" key="3">
    <source>
        <dbReference type="Proteomes" id="UP000318437"/>
    </source>
</evidence>
<dbReference type="PANTHER" id="PTHR12788:SF10">
    <property type="entry name" value="PROTEIN-TYROSINE SULFOTRANSFERASE"/>
    <property type="match status" value="1"/>
</dbReference>
<dbReference type="InterPro" id="IPR027417">
    <property type="entry name" value="P-loop_NTPase"/>
</dbReference>
<reference evidence="2 3" key="1">
    <citation type="submission" date="2019-02" db="EMBL/GenBank/DDBJ databases">
        <title>Deep-cultivation of Planctomycetes and their phenomic and genomic characterization uncovers novel biology.</title>
        <authorList>
            <person name="Wiegand S."/>
            <person name="Jogler M."/>
            <person name="Boedeker C."/>
            <person name="Pinto D."/>
            <person name="Vollmers J."/>
            <person name="Rivas-Marin E."/>
            <person name="Kohn T."/>
            <person name="Peeters S.H."/>
            <person name="Heuer A."/>
            <person name="Rast P."/>
            <person name="Oberbeckmann S."/>
            <person name="Bunk B."/>
            <person name="Jeske O."/>
            <person name="Meyerdierks A."/>
            <person name="Storesund J.E."/>
            <person name="Kallscheuer N."/>
            <person name="Luecker S."/>
            <person name="Lage O.M."/>
            <person name="Pohl T."/>
            <person name="Merkel B.J."/>
            <person name="Hornburger P."/>
            <person name="Mueller R.-W."/>
            <person name="Bruemmer F."/>
            <person name="Labrenz M."/>
            <person name="Spormann A.M."/>
            <person name="Op Den Camp H."/>
            <person name="Overmann J."/>
            <person name="Amann R."/>
            <person name="Jetten M.S.M."/>
            <person name="Mascher T."/>
            <person name="Medema M.H."/>
            <person name="Devos D.P."/>
            <person name="Kaster A.-K."/>
            <person name="Ovreas L."/>
            <person name="Rohde M."/>
            <person name="Galperin M.Y."/>
            <person name="Jogler C."/>
        </authorList>
    </citation>
    <scope>NUCLEOTIDE SEQUENCE [LARGE SCALE GENOMIC DNA]</scope>
    <source>
        <strain evidence="2 3">Pla144</strain>
    </source>
</reference>
<accession>A0A5C6CJX6</accession>
<dbReference type="Pfam" id="PF13469">
    <property type="entry name" value="Sulfotransfer_3"/>
    <property type="match status" value="2"/>
</dbReference>
<comment type="caution">
    <text evidence="2">The sequence shown here is derived from an EMBL/GenBank/DDBJ whole genome shotgun (WGS) entry which is preliminary data.</text>
</comment>
<gene>
    <name evidence="2" type="ORF">Pla144_35680</name>
</gene>
<evidence type="ECO:0000256" key="1">
    <source>
        <dbReference type="ARBA" id="ARBA00022679"/>
    </source>
</evidence>
<dbReference type="InterPro" id="IPR026634">
    <property type="entry name" value="TPST-like"/>
</dbReference>
<dbReference type="OrthoDB" id="5432096at2"/>